<evidence type="ECO:0000259" key="7">
    <source>
        <dbReference type="PROSITE" id="PS51192"/>
    </source>
</evidence>
<dbReference type="RefSeq" id="WP_183374468.1">
    <property type="nucleotide sequence ID" value="NZ_CBCSFZ010000041.1"/>
</dbReference>
<sequence>MSTRREFLDRFSFDLDPFQIDGMDAIDRGSSVLVAAPTGAGKTIVGEYAVHRAISQGVKVFYTAPIKALSNQKHQELVEWLGHDRVGLITGDTSINPMADVVVMTTEILRNMMYADSPALMDLGFVVMDEVHYLADRFRGPVWEELIIHLPRTVALVALSATVSNIEEFGAWVDEVRGTTEVIVSDRRPVPLWQHVLFDHDLVDVFLDLDGNPTPAHGPEVNTRYREINPALQRLGGHERPVYRGRNRKGRGSFRERRHEQRMRPRGMSRADIVHALAEADLLPAIFFIFSRAGCDQAVGQLMRANVELTTPEERRRIRAAFRARFADLAGPDADALGMHRIERAALAGVASHHAGQLPMVKTIVEDLFAEGLIKLVFATETLALGINMPARTVVLDQLKKFNGTEHAPITPGEYTQLTGRAGRRGIDTEGHAVVAVMNSTSAQEVAGLASKRTYPLKSAFRPTYNMTVNLLDRFNLEDARDTLDSSFAQFQTDRSVVSQARRARDLEETAEQYRQAITCEQGDIVEYADLLEQISEREKALGRDRAERERTRARQAVKKLRRGDIVQLPGGRRQGYGVVIWNERRVDGPHITAVTTDGQFREYRADDFRTRPAVIGTMRTADPDRLRAAKVRRDTGAALKKQLAGHGAAARPPKREPSTAAEDTVLLELRSRLREHPCHSCEDIDAHMRWISRYRKAARQRDKALRSITQRTSYLAREFDRVLEVLHALGYVERADNGSTRITDKGHLLERIFSDRDLVICEGITEGVFTGLKPPMLAAVASSLCYEPRRDDSAPEEIADRAFGRALHALGVLTDQINAQERPRGLDVTQEPCATMAGAVHRWALGQGFASSVGEMGAAPGDFVRHVRQVIDLLEHMEHIGGSDDALTVAVTARQARSLLQRGIVAQDM</sequence>
<dbReference type="InterPro" id="IPR001650">
    <property type="entry name" value="Helicase_C-like"/>
</dbReference>
<keyword evidence="10" id="KW-1185">Reference proteome</keyword>
<dbReference type="InterPro" id="IPR012961">
    <property type="entry name" value="Ski2/MTR4_C"/>
</dbReference>
<dbReference type="Pfam" id="PF08148">
    <property type="entry name" value="DSHCT"/>
    <property type="match status" value="1"/>
</dbReference>
<dbReference type="PROSITE" id="PS51192">
    <property type="entry name" value="HELICASE_ATP_BIND_1"/>
    <property type="match status" value="1"/>
</dbReference>
<dbReference type="GO" id="GO:0003676">
    <property type="term" value="F:nucleic acid binding"/>
    <property type="evidence" value="ECO:0007669"/>
    <property type="project" value="InterPro"/>
</dbReference>
<evidence type="ECO:0000313" key="9">
    <source>
        <dbReference type="EMBL" id="MBB3022427.1"/>
    </source>
</evidence>
<dbReference type="SUPFAM" id="SSF52540">
    <property type="entry name" value="P-loop containing nucleoside triphosphate hydrolases"/>
    <property type="match status" value="1"/>
</dbReference>
<dbReference type="InterPro" id="IPR058621">
    <property type="entry name" value="SH3_HelY"/>
</dbReference>
<feature type="coiled-coil region" evidence="5">
    <location>
        <begin position="497"/>
        <end position="564"/>
    </location>
</feature>
<organism evidence="9 10">
    <name type="scientific">Helcobacillus massiliensis</name>
    <dbReference type="NCBI Taxonomy" id="521392"/>
    <lineage>
        <taxon>Bacteria</taxon>
        <taxon>Bacillati</taxon>
        <taxon>Actinomycetota</taxon>
        <taxon>Actinomycetes</taxon>
        <taxon>Micrococcales</taxon>
        <taxon>Dermabacteraceae</taxon>
        <taxon>Helcobacillus</taxon>
    </lineage>
</organism>
<dbReference type="SMART" id="SM00487">
    <property type="entry name" value="DEXDc"/>
    <property type="match status" value="1"/>
</dbReference>
<feature type="domain" description="Helicase ATP-binding" evidence="7">
    <location>
        <begin position="23"/>
        <end position="181"/>
    </location>
</feature>
<dbReference type="GO" id="GO:0070478">
    <property type="term" value="P:nuclear-transcribed mRNA catabolic process, 3'-5' exonucleolytic nonsense-mediated decay"/>
    <property type="evidence" value="ECO:0007669"/>
    <property type="project" value="TreeGrafter"/>
</dbReference>
<dbReference type="PANTHER" id="PTHR12131">
    <property type="entry name" value="ATP-DEPENDENT RNA AND DNA HELICASE"/>
    <property type="match status" value="1"/>
</dbReference>
<dbReference type="InterPro" id="IPR011545">
    <property type="entry name" value="DEAD/DEAH_box_helicase_dom"/>
</dbReference>
<comment type="caution">
    <text evidence="9">The sequence shown here is derived from an EMBL/GenBank/DDBJ whole genome shotgun (WGS) entry which is preliminary data.</text>
</comment>
<evidence type="ECO:0000256" key="3">
    <source>
        <dbReference type="ARBA" id="ARBA00022806"/>
    </source>
</evidence>
<evidence type="ECO:0000256" key="5">
    <source>
        <dbReference type="SAM" id="Coils"/>
    </source>
</evidence>
<feature type="region of interest" description="Disordered" evidence="6">
    <location>
        <begin position="241"/>
        <end position="267"/>
    </location>
</feature>
<accession>A0A839QYE3</accession>
<feature type="region of interest" description="Disordered" evidence="6">
    <location>
        <begin position="639"/>
        <end position="661"/>
    </location>
</feature>
<name>A0A839QYE3_9MICO</name>
<dbReference type="Pfam" id="PF00270">
    <property type="entry name" value="DEAD"/>
    <property type="match status" value="1"/>
</dbReference>
<proteinExistence type="predicted"/>
<evidence type="ECO:0000256" key="4">
    <source>
        <dbReference type="ARBA" id="ARBA00022840"/>
    </source>
</evidence>
<dbReference type="InterPro" id="IPR027417">
    <property type="entry name" value="P-loop_NTPase"/>
</dbReference>
<evidence type="ECO:0000256" key="6">
    <source>
        <dbReference type="SAM" id="MobiDB-lite"/>
    </source>
</evidence>
<dbReference type="InterPro" id="IPR014001">
    <property type="entry name" value="Helicase_ATP-bd"/>
</dbReference>
<dbReference type="PANTHER" id="PTHR12131:SF1">
    <property type="entry name" value="ATP-DEPENDENT RNA HELICASE SUPV3L1, MITOCHONDRIAL-RELATED"/>
    <property type="match status" value="1"/>
</dbReference>
<keyword evidence="4" id="KW-0067">ATP-binding</keyword>
<dbReference type="Pfam" id="PF00271">
    <property type="entry name" value="Helicase_C"/>
    <property type="match status" value="1"/>
</dbReference>
<feature type="domain" description="Helicase C-terminal" evidence="8">
    <location>
        <begin position="272"/>
        <end position="473"/>
    </location>
</feature>
<dbReference type="Pfam" id="PF26090">
    <property type="entry name" value="SH3_HelY"/>
    <property type="match status" value="1"/>
</dbReference>
<dbReference type="GO" id="GO:0016787">
    <property type="term" value="F:hydrolase activity"/>
    <property type="evidence" value="ECO:0007669"/>
    <property type="project" value="UniProtKB-KW"/>
</dbReference>
<dbReference type="EC" id="3.6.4.-" evidence="9"/>
<feature type="compositionally biased region" description="Basic residues" evidence="6">
    <location>
        <begin position="243"/>
        <end position="252"/>
    </location>
</feature>
<keyword evidence="2 9" id="KW-0378">Hydrolase</keyword>
<keyword evidence="3 9" id="KW-0347">Helicase</keyword>
<dbReference type="GO" id="GO:0055087">
    <property type="term" value="C:Ski complex"/>
    <property type="evidence" value="ECO:0007669"/>
    <property type="project" value="TreeGrafter"/>
</dbReference>
<dbReference type="GO" id="GO:0005524">
    <property type="term" value="F:ATP binding"/>
    <property type="evidence" value="ECO:0007669"/>
    <property type="project" value="UniProtKB-KW"/>
</dbReference>
<evidence type="ECO:0000313" key="10">
    <source>
        <dbReference type="Proteomes" id="UP000568050"/>
    </source>
</evidence>
<protein>
    <submittedName>
        <fullName evidence="9">ATP-dependent RNA helicase HelY</fullName>
        <ecNumber evidence="9">3.6.4.-</ecNumber>
    </submittedName>
</protein>
<dbReference type="SMART" id="SM01142">
    <property type="entry name" value="DSHCT"/>
    <property type="match status" value="1"/>
</dbReference>
<dbReference type="PROSITE" id="PS51194">
    <property type="entry name" value="HELICASE_CTER"/>
    <property type="match status" value="1"/>
</dbReference>
<dbReference type="CDD" id="cd18795">
    <property type="entry name" value="SF2_C_Ski2"/>
    <property type="match status" value="1"/>
</dbReference>
<dbReference type="EMBL" id="JACHWP010000001">
    <property type="protein sequence ID" value="MBB3022427.1"/>
    <property type="molecule type" value="Genomic_DNA"/>
</dbReference>
<dbReference type="Proteomes" id="UP000568050">
    <property type="component" value="Unassembled WGS sequence"/>
</dbReference>
<dbReference type="Gene3D" id="3.40.50.300">
    <property type="entry name" value="P-loop containing nucleotide triphosphate hydrolases"/>
    <property type="match status" value="2"/>
</dbReference>
<feature type="compositionally biased region" description="Basic and acidic residues" evidence="6">
    <location>
        <begin position="253"/>
        <end position="263"/>
    </location>
</feature>
<dbReference type="GO" id="GO:0004386">
    <property type="term" value="F:helicase activity"/>
    <property type="evidence" value="ECO:0007669"/>
    <property type="project" value="UniProtKB-KW"/>
</dbReference>
<keyword evidence="1" id="KW-0547">Nucleotide-binding</keyword>
<dbReference type="InterPro" id="IPR050699">
    <property type="entry name" value="RNA-DNA_Helicase"/>
</dbReference>
<dbReference type="AlphaFoldDB" id="A0A839QYE3"/>
<evidence type="ECO:0000256" key="1">
    <source>
        <dbReference type="ARBA" id="ARBA00022741"/>
    </source>
</evidence>
<dbReference type="SMART" id="SM00490">
    <property type="entry name" value="HELICc"/>
    <property type="match status" value="1"/>
</dbReference>
<evidence type="ECO:0000259" key="8">
    <source>
        <dbReference type="PROSITE" id="PS51194"/>
    </source>
</evidence>
<evidence type="ECO:0000256" key="2">
    <source>
        <dbReference type="ARBA" id="ARBA00022801"/>
    </source>
</evidence>
<keyword evidence="5" id="KW-0175">Coiled coil</keyword>
<dbReference type="Gene3D" id="1.10.3380.30">
    <property type="match status" value="1"/>
</dbReference>
<reference evidence="9 10" key="1">
    <citation type="submission" date="2020-08" db="EMBL/GenBank/DDBJ databases">
        <title>Sequencing the genomes of 1000 actinobacteria strains.</title>
        <authorList>
            <person name="Klenk H.-P."/>
        </authorList>
    </citation>
    <scope>NUCLEOTIDE SEQUENCE [LARGE SCALE GENOMIC DNA]</scope>
    <source>
        <strain evidence="9 10">DSM 23040</strain>
    </source>
</reference>
<gene>
    <name evidence="9" type="ORF">FHX50_000675</name>
</gene>